<sequence length="289" mass="31028">MTVRATLELPSGPVSYLDFRPDDAVRAVVLLHGGGVDSATLSWGEIGPRLAAAGNRVIAPDHPGFGHSPPAPWPLTQQRLVSYVGRFVDALALDRYVIGGLSLGGGMALGHVLQRPERTAGVMLLGSYGLMPRASDGALAGLRQAVTWAMLRSGALALVGRWTARSPALLAWSVKTALIRDPARRTPELMAEITAAVEQDSGVFEQWQRDEVRWNRLKTDYTARLPSLRCPALIIHGDKDTGVPVARARAAAQLIPDASLSVLAGAGHWVQRERPAEVLAAMTQFLSRM</sequence>
<evidence type="ECO:0000313" key="3">
    <source>
        <dbReference type="Proteomes" id="UP000466997"/>
    </source>
</evidence>
<dbReference type="InterPro" id="IPR000639">
    <property type="entry name" value="Epox_hydrolase-like"/>
</dbReference>
<dbReference type="PANTHER" id="PTHR43689:SF8">
    <property type="entry name" value="ALPHA_BETA-HYDROLASES SUPERFAMILY PROTEIN"/>
    <property type="match status" value="1"/>
</dbReference>
<dbReference type="PANTHER" id="PTHR43689">
    <property type="entry name" value="HYDROLASE"/>
    <property type="match status" value="1"/>
</dbReference>
<evidence type="ECO:0000259" key="1">
    <source>
        <dbReference type="Pfam" id="PF00561"/>
    </source>
</evidence>
<dbReference type="InterPro" id="IPR000073">
    <property type="entry name" value="AB_hydrolase_1"/>
</dbReference>
<keyword evidence="3" id="KW-1185">Reference proteome</keyword>
<dbReference type="Gene3D" id="3.40.50.1820">
    <property type="entry name" value="alpha/beta hydrolase"/>
    <property type="match status" value="1"/>
</dbReference>
<dbReference type="RefSeq" id="WP_013829543.1">
    <property type="nucleotide sequence ID" value="NZ_AP022562.1"/>
</dbReference>
<dbReference type="SUPFAM" id="SSF53474">
    <property type="entry name" value="alpha/beta-Hydrolases"/>
    <property type="match status" value="1"/>
</dbReference>
<reference evidence="2 3" key="1">
    <citation type="journal article" date="2019" name="Emerg. Microbes Infect.">
        <title>Comprehensive subspecies identification of 175 nontuberculous mycobacteria species based on 7547 genomic profiles.</title>
        <authorList>
            <person name="Matsumoto Y."/>
            <person name="Kinjo T."/>
            <person name="Motooka D."/>
            <person name="Nabeya D."/>
            <person name="Jung N."/>
            <person name="Uechi K."/>
            <person name="Horii T."/>
            <person name="Iida T."/>
            <person name="Fujita J."/>
            <person name="Nakamura S."/>
        </authorList>
    </citation>
    <scope>NUCLEOTIDE SEQUENCE [LARGE SCALE GENOMIC DNA]</scope>
    <source>
        <strain evidence="2 3">JCM 6391</strain>
    </source>
</reference>
<dbReference type="GO" id="GO:0016787">
    <property type="term" value="F:hydrolase activity"/>
    <property type="evidence" value="ECO:0007669"/>
    <property type="project" value="UniProtKB-KW"/>
</dbReference>
<proteinExistence type="predicted"/>
<dbReference type="Proteomes" id="UP000466997">
    <property type="component" value="Chromosome"/>
</dbReference>
<dbReference type="InterPro" id="IPR029058">
    <property type="entry name" value="AB_hydrolase_fold"/>
</dbReference>
<dbReference type="PRINTS" id="PR00412">
    <property type="entry name" value="EPOXHYDRLASE"/>
</dbReference>
<dbReference type="Pfam" id="PF00561">
    <property type="entry name" value="Abhydrolase_1"/>
    <property type="match status" value="1"/>
</dbReference>
<protein>
    <submittedName>
        <fullName evidence="2">Alpha/beta hydrolase</fullName>
    </submittedName>
</protein>
<keyword evidence="2" id="KW-0378">Hydrolase</keyword>
<gene>
    <name evidence="2" type="ORF">MNVM_34340</name>
</gene>
<feature type="domain" description="AB hydrolase-1" evidence="1">
    <location>
        <begin position="27"/>
        <end position="274"/>
    </location>
</feature>
<accession>A0A7I7JRI0</accession>
<name>A0A7I7JRI0_9MYCO</name>
<evidence type="ECO:0000313" key="2">
    <source>
        <dbReference type="EMBL" id="BBX14353.1"/>
    </source>
</evidence>
<organism evidence="2 3">
    <name type="scientific">Mycobacterium novum</name>
    <dbReference type="NCBI Taxonomy" id="2492438"/>
    <lineage>
        <taxon>Bacteria</taxon>
        <taxon>Bacillati</taxon>
        <taxon>Actinomycetota</taxon>
        <taxon>Actinomycetes</taxon>
        <taxon>Mycobacteriales</taxon>
        <taxon>Mycobacteriaceae</taxon>
        <taxon>Mycobacterium</taxon>
    </lineage>
</organism>
<dbReference type="AlphaFoldDB" id="A0A7I7JRI0"/>
<dbReference type="PRINTS" id="PR00111">
    <property type="entry name" value="ABHYDROLASE"/>
</dbReference>
<dbReference type="EMBL" id="AP022562">
    <property type="protein sequence ID" value="BBX14353.1"/>
    <property type="molecule type" value="Genomic_DNA"/>
</dbReference>
<dbReference type="KEGG" id="mnm:MNVM_34340"/>